<feature type="transmembrane region" description="Helical" evidence="1">
    <location>
        <begin position="38"/>
        <end position="58"/>
    </location>
</feature>
<dbReference type="AlphaFoldDB" id="A0A9Q3E0U4"/>
<dbReference type="Gene3D" id="1.20.144.10">
    <property type="entry name" value="Phosphatidic acid phosphatase type 2/haloperoxidase"/>
    <property type="match status" value="1"/>
</dbReference>
<dbReference type="InterPro" id="IPR000326">
    <property type="entry name" value="PAP2/HPO"/>
</dbReference>
<dbReference type="PANTHER" id="PTHR14969">
    <property type="entry name" value="SPHINGOSINE-1-PHOSPHATE PHOSPHOHYDROLASE"/>
    <property type="match status" value="1"/>
</dbReference>
<dbReference type="EMBL" id="AVOT02022995">
    <property type="protein sequence ID" value="MBW0512789.1"/>
    <property type="molecule type" value="Genomic_DNA"/>
</dbReference>
<evidence type="ECO:0000313" key="3">
    <source>
        <dbReference type="EMBL" id="MBW0512789.1"/>
    </source>
</evidence>
<name>A0A9Q3E0U4_9BASI</name>
<dbReference type="SUPFAM" id="SSF48317">
    <property type="entry name" value="Acid phosphatase/Vanadium-dependent haloperoxidase"/>
    <property type="match status" value="1"/>
</dbReference>
<sequence length="226" mass="25586">MIKPRIKSLILVCLKETHIIVTLITAISIIFLRSVHSLWFGIGTLIATGTAKLLKKYIRQPRPNESNRQTYGMPSTHSSSISFFAVYLFLSCLLLPVHYKIRSAFSFNHHQFNQDHWPIIQKFKSDHWNTLEFLFRFLAGLGFVIMGGLVCWSRIKLGHHTPSQVVVGAMIGGTIAWYTRDSGLIWDGLARPTLNEMANYLGLGHPFINRLAVDSNLHPLKSSQVS</sequence>
<evidence type="ECO:0000259" key="2">
    <source>
        <dbReference type="SMART" id="SM00014"/>
    </source>
</evidence>
<keyword evidence="1" id="KW-0812">Transmembrane</keyword>
<dbReference type="PANTHER" id="PTHR14969:SF13">
    <property type="entry name" value="AT30094P"/>
    <property type="match status" value="1"/>
</dbReference>
<organism evidence="3 4">
    <name type="scientific">Austropuccinia psidii MF-1</name>
    <dbReference type="NCBI Taxonomy" id="1389203"/>
    <lineage>
        <taxon>Eukaryota</taxon>
        <taxon>Fungi</taxon>
        <taxon>Dikarya</taxon>
        <taxon>Basidiomycota</taxon>
        <taxon>Pucciniomycotina</taxon>
        <taxon>Pucciniomycetes</taxon>
        <taxon>Pucciniales</taxon>
        <taxon>Sphaerophragmiaceae</taxon>
        <taxon>Austropuccinia</taxon>
    </lineage>
</organism>
<keyword evidence="1" id="KW-0472">Membrane</keyword>
<dbReference type="Proteomes" id="UP000765509">
    <property type="component" value="Unassembled WGS sequence"/>
</dbReference>
<accession>A0A9Q3E0U4</accession>
<reference evidence="3" key="1">
    <citation type="submission" date="2021-03" db="EMBL/GenBank/DDBJ databases">
        <title>Draft genome sequence of rust myrtle Austropuccinia psidii MF-1, a brazilian biotype.</title>
        <authorList>
            <person name="Quecine M.C."/>
            <person name="Pachon D.M.R."/>
            <person name="Bonatelli M.L."/>
            <person name="Correr F.H."/>
            <person name="Franceschini L.M."/>
            <person name="Leite T.F."/>
            <person name="Margarido G.R.A."/>
            <person name="Almeida C.A."/>
            <person name="Ferrarezi J.A."/>
            <person name="Labate C.A."/>
        </authorList>
    </citation>
    <scope>NUCLEOTIDE SEQUENCE</scope>
    <source>
        <strain evidence="3">MF-1</strain>
    </source>
</reference>
<dbReference type="GO" id="GO:0042392">
    <property type="term" value="F:sphingosine-1-phosphate phosphatase activity"/>
    <property type="evidence" value="ECO:0007669"/>
    <property type="project" value="TreeGrafter"/>
</dbReference>
<dbReference type="SMART" id="SM00014">
    <property type="entry name" value="acidPPc"/>
    <property type="match status" value="1"/>
</dbReference>
<proteinExistence type="predicted"/>
<dbReference type="Pfam" id="PF01569">
    <property type="entry name" value="PAP2"/>
    <property type="match status" value="1"/>
</dbReference>
<feature type="transmembrane region" description="Helical" evidence="1">
    <location>
        <begin position="79"/>
        <end position="99"/>
    </location>
</feature>
<keyword evidence="4" id="KW-1185">Reference proteome</keyword>
<evidence type="ECO:0000313" key="4">
    <source>
        <dbReference type="Proteomes" id="UP000765509"/>
    </source>
</evidence>
<protein>
    <recommendedName>
        <fullName evidence="2">Phosphatidic acid phosphatase type 2/haloperoxidase domain-containing protein</fullName>
    </recommendedName>
</protein>
<evidence type="ECO:0000256" key="1">
    <source>
        <dbReference type="SAM" id="Phobius"/>
    </source>
</evidence>
<dbReference type="InterPro" id="IPR036938">
    <property type="entry name" value="PAP2/HPO_sf"/>
</dbReference>
<feature type="transmembrane region" description="Helical" evidence="1">
    <location>
        <begin position="133"/>
        <end position="152"/>
    </location>
</feature>
<gene>
    <name evidence="3" type="ORF">O181_052504</name>
</gene>
<comment type="caution">
    <text evidence="3">The sequence shown here is derived from an EMBL/GenBank/DDBJ whole genome shotgun (WGS) entry which is preliminary data.</text>
</comment>
<feature type="domain" description="Phosphatidic acid phosphatase type 2/haloperoxidase" evidence="2">
    <location>
        <begin position="37"/>
        <end position="180"/>
    </location>
</feature>
<dbReference type="OrthoDB" id="2499661at2759"/>
<feature type="transmembrane region" description="Helical" evidence="1">
    <location>
        <begin position="12"/>
        <end position="32"/>
    </location>
</feature>
<keyword evidence="1" id="KW-1133">Transmembrane helix</keyword>